<dbReference type="Proteomes" id="UP000828048">
    <property type="component" value="Chromosome 10"/>
</dbReference>
<reference evidence="1 2" key="1">
    <citation type="journal article" date="2021" name="Hortic Res">
        <title>High-quality reference genome and annotation aids understanding of berry development for evergreen blueberry (Vaccinium darrowii).</title>
        <authorList>
            <person name="Yu J."/>
            <person name="Hulse-Kemp A.M."/>
            <person name="Babiker E."/>
            <person name="Staton M."/>
        </authorList>
    </citation>
    <scope>NUCLEOTIDE SEQUENCE [LARGE SCALE GENOMIC DNA]</scope>
    <source>
        <strain evidence="2">cv. NJ 8807/NJ 8810</strain>
        <tissue evidence="1">Young leaf</tissue>
    </source>
</reference>
<organism evidence="1 2">
    <name type="scientific">Vaccinium darrowii</name>
    <dbReference type="NCBI Taxonomy" id="229202"/>
    <lineage>
        <taxon>Eukaryota</taxon>
        <taxon>Viridiplantae</taxon>
        <taxon>Streptophyta</taxon>
        <taxon>Embryophyta</taxon>
        <taxon>Tracheophyta</taxon>
        <taxon>Spermatophyta</taxon>
        <taxon>Magnoliopsida</taxon>
        <taxon>eudicotyledons</taxon>
        <taxon>Gunneridae</taxon>
        <taxon>Pentapetalae</taxon>
        <taxon>asterids</taxon>
        <taxon>Ericales</taxon>
        <taxon>Ericaceae</taxon>
        <taxon>Vaccinioideae</taxon>
        <taxon>Vaccinieae</taxon>
        <taxon>Vaccinium</taxon>
    </lineage>
</organism>
<dbReference type="EMBL" id="CM037160">
    <property type="protein sequence ID" value="KAH7840564.1"/>
    <property type="molecule type" value="Genomic_DNA"/>
</dbReference>
<comment type="caution">
    <text evidence="1">The sequence shown here is derived from an EMBL/GenBank/DDBJ whole genome shotgun (WGS) entry which is preliminary data.</text>
</comment>
<keyword evidence="2" id="KW-1185">Reference proteome</keyword>
<evidence type="ECO:0000313" key="2">
    <source>
        <dbReference type="Proteomes" id="UP000828048"/>
    </source>
</evidence>
<sequence>MGIPSILSLFFLLHLLFPHSSGKCPDSFNCGTHGQIKFPLSNTTFPQCGIFTVQNCPDPVPKLNLGTPGVLYDLNSTNVQENSVRVNDPYLRNLIRTNVCDIFSSYLNWTLPVRPSISFTISPGITLFKCITISPELDKQQDRYFHGNDSYRGCSGYTVYYKYPHYYPVQSNGSIPPNCSVMELPVVSERRNRNASDLFSVLASEFSIEFHVSNACRDCRGKGGRCDHDGPLFLCKKEKEDSFNCGTHGQIRFPLSNTTFPQCGLFTVKTCTDPVPKLNLGKPELFYDLSSTNVEENSCSTISPELDKQQDSYFHSNDNYRGCSGYTVYYKYPHHYPVQSLRFLKGSSRLCCPRRFRISLVIAVSSSSPLVHEQISMDRSYSNNGDWIPVADVAILKANGMWLKDRKLFVKFASFGKKDVINDRRIKISRNHGLESGDGLSCGIRNRSQSHHNRVDFTKTAGKGVQFLRKNIGVGSYAEGLTGHKERKLATKSIQCHSIGNGWLFRSAIAKVQKLLSANDLVDENTLNGGSYEKGRILIATDQSQKIEGNIGLVVDGTRYMVRIEEEDFFRKVESSNFFAVINSMSIHEDQLLQVPKEAQSLVKDLEEDPIHSSSKFSQGLESFVIEPSISFP</sequence>
<evidence type="ECO:0000313" key="1">
    <source>
        <dbReference type="EMBL" id="KAH7840564.1"/>
    </source>
</evidence>
<proteinExistence type="predicted"/>
<protein>
    <submittedName>
        <fullName evidence="1">Uncharacterized protein</fullName>
    </submittedName>
</protein>
<name>A0ACB7XIC6_9ERIC</name>
<accession>A0ACB7XIC6</accession>
<gene>
    <name evidence="1" type="ORF">Vadar_018662</name>
</gene>